<dbReference type="SUPFAM" id="SSF49464">
    <property type="entry name" value="Carboxypeptidase regulatory domain-like"/>
    <property type="match status" value="1"/>
</dbReference>
<dbReference type="InterPro" id="IPR012910">
    <property type="entry name" value="Plug_dom"/>
</dbReference>
<evidence type="ECO:0000313" key="10">
    <source>
        <dbReference type="EMBL" id="PTX15052.1"/>
    </source>
</evidence>
<dbReference type="Gene3D" id="2.40.170.20">
    <property type="entry name" value="TonB-dependent receptor, beta-barrel domain"/>
    <property type="match status" value="1"/>
</dbReference>
<protein>
    <submittedName>
        <fullName evidence="10">TonB-linked SusC/RagA family outer membrane protein</fullName>
    </submittedName>
</protein>
<evidence type="ECO:0000256" key="5">
    <source>
        <dbReference type="ARBA" id="ARBA00023136"/>
    </source>
</evidence>
<sequence>MKRSLSLLILLLAPACLYAQQRLEGTVRAGRDATPLEGVAVLLKSGRAGTTTDAAGSFSLPVASLPDTLLVTLLGFESRQLPLASLPAAPLQLTLIERSTGLKEVTVVSTGYQDIPQERATGSFTQVDRELLNRSTSPDLVSRLEGVTNSLAFDRRGMYGERTDSKPALRIRGLSTLYANKAPLIIVDNFPYEGDIANINPNDVESVTVLKDAAAASIWGARAGNGVIVITTRRGGYGQKTQVSFQTSVQRTDKPDLHYSRSFLPANDFLDIERLLFEKGFYPENDRRTLSPAVETWIQEREGLLSAEEAGARINAMRQVDVRDEALQHLYRPGLHQQYALNLNGGGNTYRYYLSAGYDRGLSSLIGNEDRRVTLTSQNTLRPLPNLELSAGLTYTGREAEENGLGISGLSTAGWTNIYPYAQLADAQGNALPIVRDYRNAYTSQAAEMGLLDWQFRPLDELRLRDKTSTATETRLNGSLAYELLPSLKARALYQYKQLGNRTTDLNSVDTYYARNLINRYTQADGTRIIPVGGILSEWGNSQATHSGRLQLDYAHALGKQGYLSALGGAEVRQNRQFSNPHAILYGYNPEVAQGQTALDYLSFYRTRPTSSARIPSPDARRTEYTDRYVSYYANASYVLRGRYTLSASSRWDASNLYGVKTNQKGVPLWSAGLSWLVSEESFLHLDWLSLLKLRATYGLAGNTEKGVTAFPTVSYVSADLLSRLPFAILRSAGNPQLRWEKTATLNAGLDFGFFRDRLSGSLEYYRKQGSDLLGDRFIDPTSGIISGQDGFVRNRVNYADVRTTGWDLALRSDNLTGALGWQTHMLLSQVRSQVTGYEERQRPAVSTNTYFFASPPPVVGRPIETVYSYPWHGLSPASGDPLVPVEGQLGTNYSAYQQSLTPEDLVYHGSAVPRWFGGLRNTFTWKGFSLSANLTWKAGYFFRRSSIDYSLLFNSGVAHIDYRDRWQQPGDEDRTQVPSLPASLNYSRESYHTYSEALVEKGDHVRLQDVNLAYTFAGRQDKALPFQQLKLFLYARDLGILWRVNGYGLDPDYINTTYPPSRSLSAGLQLTF</sequence>
<dbReference type="InterPro" id="IPR036942">
    <property type="entry name" value="Beta-barrel_TonB_sf"/>
</dbReference>
<accession>A0A2T5YEB2</accession>
<evidence type="ECO:0000259" key="9">
    <source>
        <dbReference type="Pfam" id="PF07715"/>
    </source>
</evidence>
<dbReference type="RefSeq" id="WP_108213058.1">
    <property type="nucleotide sequence ID" value="NZ_QBKI01000009.1"/>
</dbReference>
<name>A0A2T5YEB2_9BACT</name>
<dbReference type="OrthoDB" id="9768177at2"/>
<dbReference type="InterPro" id="IPR023996">
    <property type="entry name" value="TonB-dep_OMP_SusC/RagA"/>
</dbReference>
<dbReference type="EMBL" id="QBKI01000009">
    <property type="protein sequence ID" value="PTX15052.1"/>
    <property type="molecule type" value="Genomic_DNA"/>
</dbReference>
<keyword evidence="4 7" id="KW-0812">Transmembrane</keyword>
<evidence type="ECO:0000256" key="1">
    <source>
        <dbReference type="ARBA" id="ARBA00004571"/>
    </source>
</evidence>
<evidence type="ECO:0000313" key="11">
    <source>
        <dbReference type="Proteomes" id="UP000244225"/>
    </source>
</evidence>
<dbReference type="InterPro" id="IPR037066">
    <property type="entry name" value="Plug_dom_sf"/>
</dbReference>
<feature type="chain" id="PRO_5015607201" evidence="8">
    <location>
        <begin position="20"/>
        <end position="1073"/>
    </location>
</feature>
<feature type="signal peptide" evidence="8">
    <location>
        <begin position="1"/>
        <end position="19"/>
    </location>
</feature>
<feature type="domain" description="TonB-dependent receptor plug" evidence="9">
    <location>
        <begin position="117"/>
        <end position="227"/>
    </location>
</feature>
<dbReference type="Proteomes" id="UP000244225">
    <property type="component" value="Unassembled WGS sequence"/>
</dbReference>
<dbReference type="InterPro" id="IPR008969">
    <property type="entry name" value="CarboxyPept-like_regulatory"/>
</dbReference>
<keyword evidence="5 7" id="KW-0472">Membrane</keyword>
<evidence type="ECO:0000256" key="6">
    <source>
        <dbReference type="ARBA" id="ARBA00023237"/>
    </source>
</evidence>
<keyword evidence="8" id="KW-0732">Signal</keyword>
<evidence type="ECO:0000256" key="8">
    <source>
        <dbReference type="SAM" id="SignalP"/>
    </source>
</evidence>
<reference evidence="10 11" key="1">
    <citation type="submission" date="2018-04" db="EMBL/GenBank/DDBJ databases">
        <title>Genomic Encyclopedia of Archaeal and Bacterial Type Strains, Phase II (KMG-II): from individual species to whole genera.</title>
        <authorList>
            <person name="Goeker M."/>
        </authorList>
    </citation>
    <scope>NUCLEOTIDE SEQUENCE [LARGE SCALE GENOMIC DNA]</scope>
    <source>
        <strain evidence="10 11">DSM 100162</strain>
    </source>
</reference>
<organism evidence="10 11">
    <name type="scientific">Pontibacter mucosus</name>
    <dbReference type="NCBI Taxonomy" id="1649266"/>
    <lineage>
        <taxon>Bacteria</taxon>
        <taxon>Pseudomonadati</taxon>
        <taxon>Bacteroidota</taxon>
        <taxon>Cytophagia</taxon>
        <taxon>Cytophagales</taxon>
        <taxon>Hymenobacteraceae</taxon>
        <taxon>Pontibacter</taxon>
    </lineage>
</organism>
<evidence type="ECO:0000256" key="7">
    <source>
        <dbReference type="PROSITE-ProRule" id="PRU01360"/>
    </source>
</evidence>
<evidence type="ECO:0000256" key="4">
    <source>
        <dbReference type="ARBA" id="ARBA00022692"/>
    </source>
</evidence>
<dbReference type="InterPro" id="IPR023997">
    <property type="entry name" value="TonB-dep_OMP_SusC/RagA_CS"/>
</dbReference>
<dbReference type="InterPro" id="IPR039426">
    <property type="entry name" value="TonB-dep_rcpt-like"/>
</dbReference>
<dbReference type="NCBIfam" id="TIGR04057">
    <property type="entry name" value="SusC_RagA_signa"/>
    <property type="match status" value="1"/>
</dbReference>
<proteinExistence type="inferred from homology"/>
<comment type="caution">
    <text evidence="10">The sequence shown here is derived from an EMBL/GenBank/DDBJ whole genome shotgun (WGS) entry which is preliminary data.</text>
</comment>
<dbReference type="GO" id="GO:0009279">
    <property type="term" value="C:cell outer membrane"/>
    <property type="evidence" value="ECO:0007669"/>
    <property type="project" value="UniProtKB-SubCell"/>
</dbReference>
<dbReference type="AlphaFoldDB" id="A0A2T5YEB2"/>
<evidence type="ECO:0000256" key="2">
    <source>
        <dbReference type="ARBA" id="ARBA00022448"/>
    </source>
</evidence>
<dbReference type="Gene3D" id="2.170.130.10">
    <property type="entry name" value="TonB-dependent receptor, plug domain"/>
    <property type="match status" value="1"/>
</dbReference>
<keyword evidence="2 7" id="KW-0813">Transport</keyword>
<keyword evidence="11" id="KW-1185">Reference proteome</keyword>
<dbReference type="SUPFAM" id="SSF56935">
    <property type="entry name" value="Porins"/>
    <property type="match status" value="1"/>
</dbReference>
<dbReference type="NCBIfam" id="TIGR04056">
    <property type="entry name" value="OMP_RagA_SusC"/>
    <property type="match status" value="1"/>
</dbReference>
<dbReference type="Pfam" id="PF07715">
    <property type="entry name" value="Plug"/>
    <property type="match status" value="1"/>
</dbReference>
<gene>
    <name evidence="10" type="ORF">C8N40_109150</name>
</gene>
<keyword evidence="6 7" id="KW-0998">Cell outer membrane</keyword>
<comment type="similarity">
    <text evidence="7">Belongs to the TonB-dependent receptor family.</text>
</comment>
<comment type="subcellular location">
    <subcellularLocation>
        <location evidence="1 7">Cell outer membrane</location>
        <topology evidence="1 7">Multi-pass membrane protein</topology>
    </subcellularLocation>
</comment>
<dbReference type="PROSITE" id="PS52016">
    <property type="entry name" value="TONB_DEPENDENT_REC_3"/>
    <property type="match status" value="1"/>
</dbReference>
<dbReference type="Pfam" id="PF13715">
    <property type="entry name" value="CarbopepD_reg_2"/>
    <property type="match status" value="1"/>
</dbReference>
<keyword evidence="3 7" id="KW-1134">Transmembrane beta strand</keyword>
<evidence type="ECO:0000256" key="3">
    <source>
        <dbReference type="ARBA" id="ARBA00022452"/>
    </source>
</evidence>